<keyword evidence="1" id="KW-0812">Transmembrane</keyword>
<organism evidence="2 3">
    <name type="scientific">Microcystis aeruginosa NIES-298</name>
    <dbReference type="NCBI Taxonomy" id="449468"/>
    <lineage>
        <taxon>Bacteria</taxon>
        <taxon>Bacillati</taxon>
        <taxon>Cyanobacteriota</taxon>
        <taxon>Cyanophyceae</taxon>
        <taxon>Oscillatoriophycideae</taxon>
        <taxon>Chroococcales</taxon>
        <taxon>Microcystaceae</taxon>
        <taxon>Microcystis</taxon>
    </lineage>
</organism>
<dbReference type="Pfam" id="PF13301">
    <property type="entry name" value="DUF4079"/>
    <property type="match status" value="1"/>
</dbReference>
<dbReference type="EMBL" id="BEYQ01000001">
    <property type="protein sequence ID" value="GBD51369.1"/>
    <property type="molecule type" value="Genomic_DNA"/>
</dbReference>
<dbReference type="AlphaFoldDB" id="A0A9P3DDV1"/>
<keyword evidence="1" id="KW-0472">Membrane</keyword>
<dbReference type="PANTHER" id="PTHR36738:SF1">
    <property type="entry name" value="EXPRESSED PROTEIN"/>
    <property type="match status" value="1"/>
</dbReference>
<dbReference type="InterPro" id="IPR025067">
    <property type="entry name" value="DUF4079"/>
</dbReference>
<feature type="transmembrane region" description="Helical" evidence="1">
    <location>
        <begin position="106"/>
        <end position="127"/>
    </location>
</feature>
<accession>A0A9P3DDV1</accession>
<feature type="transmembrane region" description="Helical" evidence="1">
    <location>
        <begin position="71"/>
        <end position="94"/>
    </location>
</feature>
<evidence type="ECO:0008006" key="4">
    <source>
        <dbReference type="Google" id="ProtNLM"/>
    </source>
</evidence>
<keyword evidence="1" id="KW-1133">Transmembrane helix</keyword>
<dbReference type="PANTHER" id="PTHR36738">
    <property type="entry name" value="EXPRESSED PROTEIN"/>
    <property type="match status" value="1"/>
</dbReference>
<feature type="transmembrane region" description="Helical" evidence="1">
    <location>
        <begin position="40"/>
        <end position="59"/>
    </location>
</feature>
<protein>
    <recommendedName>
        <fullName evidence="4">DUF4079 domain-containing protein</fullName>
    </recommendedName>
</protein>
<name>A0A9P3DDV1_MICAE</name>
<comment type="caution">
    <text evidence="2">The sequence shown here is derived from an EMBL/GenBank/DDBJ whole genome shotgun (WGS) entry which is preliminary data.</text>
</comment>
<dbReference type="GO" id="GO:0016020">
    <property type="term" value="C:membrane"/>
    <property type="evidence" value="ECO:0007669"/>
    <property type="project" value="TreeGrafter"/>
</dbReference>
<evidence type="ECO:0000256" key="1">
    <source>
        <dbReference type="SAM" id="Phobius"/>
    </source>
</evidence>
<gene>
    <name evidence="2" type="ORF">BGM30_04620</name>
</gene>
<evidence type="ECO:0000313" key="3">
    <source>
        <dbReference type="Proteomes" id="UP000236321"/>
    </source>
</evidence>
<reference evidence="3" key="1">
    <citation type="submission" date="2017-12" db="EMBL/GenBank/DDBJ databases">
        <title>Improved Draft Genome Sequence of Microcystis aeruginosa NIES-298, a Microcystin-Producing Cyanobacterium from Lake Kasumigaura, Japan.</title>
        <authorList>
            <person name="Yamaguchi H."/>
            <person name="Suzuki S."/>
            <person name="Kawachi M."/>
        </authorList>
    </citation>
    <scope>NUCLEOTIDE SEQUENCE [LARGE SCALE GENOMIC DNA]</scope>
    <source>
        <strain evidence="3">NIES-298</strain>
    </source>
</reference>
<evidence type="ECO:0000313" key="2">
    <source>
        <dbReference type="EMBL" id="GBD51369.1"/>
    </source>
</evidence>
<sequence length="129" mass="13986">MMGIVVLVMGSYTAYAGWQSRLSQDGEVVAKNRADHRKLAPWLFLFITLGYTGGILSLVMQKHPILESSHFWTGAIAIGLLAFNGLLSLTGFAVGKKELFRTVHAYIGSIALILLLVHGVFGLQLGLSL</sequence>
<proteinExistence type="predicted"/>
<dbReference type="Proteomes" id="UP000236321">
    <property type="component" value="Unassembled WGS sequence"/>
</dbReference>